<dbReference type="InterPro" id="IPR003593">
    <property type="entry name" value="AAA+_ATPase"/>
</dbReference>
<dbReference type="EMBL" id="AP026798">
    <property type="protein sequence ID" value="BDR52777.1"/>
    <property type="molecule type" value="Genomic_DNA"/>
</dbReference>
<protein>
    <submittedName>
        <fullName evidence="6">ABC transporter ATP-binding protein</fullName>
    </submittedName>
</protein>
<dbReference type="PANTHER" id="PTHR43335">
    <property type="entry name" value="ABC TRANSPORTER, ATP-BINDING PROTEIN"/>
    <property type="match status" value="1"/>
</dbReference>
<feature type="domain" description="ABC transporter" evidence="5">
    <location>
        <begin position="2"/>
        <end position="230"/>
    </location>
</feature>
<dbReference type="InterPro" id="IPR003439">
    <property type="entry name" value="ABC_transporter-like_ATP-bd"/>
</dbReference>
<comment type="similarity">
    <text evidence="1">Belongs to the ABC transporter superfamily.</text>
</comment>
<dbReference type="PROSITE" id="PS50893">
    <property type="entry name" value="ABC_TRANSPORTER_2"/>
    <property type="match status" value="1"/>
</dbReference>
<keyword evidence="4 6" id="KW-0067">ATP-binding</keyword>
<dbReference type="Gene3D" id="3.40.50.300">
    <property type="entry name" value="P-loop containing nucleotide triphosphate hydrolases"/>
    <property type="match status" value="1"/>
</dbReference>
<keyword evidence="2" id="KW-0813">Transport</keyword>
<proteinExistence type="inferred from homology"/>
<dbReference type="InterPro" id="IPR027417">
    <property type="entry name" value="P-loop_NTPase"/>
</dbReference>
<dbReference type="Pfam" id="PF00005">
    <property type="entry name" value="ABC_tran"/>
    <property type="match status" value="1"/>
</dbReference>
<sequence>MLQLEHVYKSFGSKTVTNDMNLSFGQGVYGLLAPNGAGKSTLMKMMTTLLKPDRGSITWDGEDIIALDEDYRAILGYLPQDFGYYPSYTPRQFLGYIAALQGLPKKASQERVMSLLKTVGLEDAANKKMKALSGGMVQRVGIAQSLLNDPQLLILDEPTAGLDPKERVRFRNIIHALAADRTVILSTHIVSDLETIASQVIMIKDGSLYKQADPAGLCADYQGHIFEVPMDLPLGPGQRLLDEVQEGAQTLQRIYSEEPLPGFEPVQANLEDAFLMVYGG</sequence>
<organism evidence="6 7">
    <name type="scientific">Bombiscardovia nodaiensis</name>
    <dbReference type="NCBI Taxonomy" id="2932181"/>
    <lineage>
        <taxon>Bacteria</taxon>
        <taxon>Bacillati</taxon>
        <taxon>Actinomycetota</taxon>
        <taxon>Actinomycetes</taxon>
        <taxon>Bifidobacteriales</taxon>
        <taxon>Bifidobacteriaceae</taxon>
        <taxon>Bombiscardovia</taxon>
    </lineage>
</organism>
<evidence type="ECO:0000256" key="3">
    <source>
        <dbReference type="ARBA" id="ARBA00022741"/>
    </source>
</evidence>
<dbReference type="SUPFAM" id="SSF52540">
    <property type="entry name" value="P-loop containing nucleoside triphosphate hydrolases"/>
    <property type="match status" value="1"/>
</dbReference>
<dbReference type="PANTHER" id="PTHR43335:SF2">
    <property type="entry name" value="ABC TRANSPORTER, ATP-BINDING PROTEIN"/>
    <property type="match status" value="1"/>
</dbReference>
<evidence type="ECO:0000313" key="6">
    <source>
        <dbReference type="EMBL" id="BDR52777.1"/>
    </source>
</evidence>
<evidence type="ECO:0000256" key="1">
    <source>
        <dbReference type="ARBA" id="ARBA00005417"/>
    </source>
</evidence>
<evidence type="ECO:0000313" key="7">
    <source>
        <dbReference type="Proteomes" id="UP001321766"/>
    </source>
</evidence>
<name>A0ABN6SC03_9BIFI</name>
<gene>
    <name evidence="6" type="ORF">KIM372_06840</name>
</gene>
<accession>A0ABN6SC03</accession>
<dbReference type="CDD" id="cd03264">
    <property type="entry name" value="ABC_drug_resistance_like"/>
    <property type="match status" value="1"/>
</dbReference>
<keyword evidence="7" id="KW-1185">Reference proteome</keyword>
<dbReference type="Proteomes" id="UP001321766">
    <property type="component" value="Chromosome"/>
</dbReference>
<evidence type="ECO:0000259" key="5">
    <source>
        <dbReference type="PROSITE" id="PS50893"/>
    </source>
</evidence>
<dbReference type="SMART" id="SM00382">
    <property type="entry name" value="AAA"/>
    <property type="match status" value="1"/>
</dbReference>
<dbReference type="GO" id="GO:0005524">
    <property type="term" value="F:ATP binding"/>
    <property type="evidence" value="ECO:0007669"/>
    <property type="project" value="UniProtKB-KW"/>
</dbReference>
<evidence type="ECO:0000256" key="4">
    <source>
        <dbReference type="ARBA" id="ARBA00022840"/>
    </source>
</evidence>
<keyword evidence="3" id="KW-0547">Nucleotide-binding</keyword>
<reference evidence="6 7" key="1">
    <citation type="journal article" date="2023" name="Microbiol. Spectr.">
        <title>Symbiosis of Carpenter Bees with Uncharacterized Lactic Acid Bacteria Showing NAD Auxotrophy.</title>
        <authorList>
            <person name="Kawasaki S."/>
            <person name="Ozawa K."/>
            <person name="Mori T."/>
            <person name="Yamamoto A."/>
            <person name="Ito M."/>
            <person name="Ohkuma M."/>
            <person name="Sakamoto M."/>
            <person name="Matsutani M."/>
        </authorList>
    </citation>
    <scope>NUCLEOTIDE SEQUENCE [LARGE SCALE GENOMIC DNA]</scope>
    <source>
        <strain evidence="6 7">Kim37-2</strain>
    </source>
</reference>
<evidence type="ECO:0000256" key="2">
    <source>
        <dbReference type="ARBA" id="ARBA00022448"/>
    </source>
</evidence>